<comment type="caution">
    <text evidence="3">The sequence shown here is derived from an EMBL/GenBank/DDBJ whole genome shotgun (WGS) entry which is preliminary data.</text>
</comment>
<name>A0ABV8TSW7_9ACTN</name>
<dbReference type="InterPro" id="IPR002477">
    <property type="entry name" value="Peptidoglycan-bd-like"/>
</dbReference>
<organism evidence="3 4">
    <name type="scientific">Salininema proteolyticum</name>
    <dbReference type="NCBI Taxonomy" id="1607685"/>
    <lineage>
        <taxon>Bacteria</taxon>
        <taxon>Bacillati</taxon>
        <taxon>Actinomycetota</taxon>
        <taxon>Actinomycetes</taxon>
        <taxon>Glycomycetales</taxon>
        <taxon>Glycomycetaceae</taxon>
        <taxon>Salininema</taxon>
    </lineage>
</organism>
<dbReference type="RefSeq" id="WP_380617593.1">
    <property type="nucleotide sequence ID" value="NZ_JBHSDK010000002.1"/>
</dbReference>
<dbReference type="Pfam" id="PF01471">
    <property type="entry name" value="PG_binding_1"/>
    <property type="match status" value="1"/>
</dbReference>
<accession>A0ABV8TSW7</accession>
<protein>
    <submittedName>
        <fullName evidence="3">Peptidoglycan-binding protein</fullName>
    </submittedName>
</protein>
<dbReference type="SUPFAM" id="SSF47090">
    <property type="entry name" value="PGBD-like"/>
    <property type="match status" value="1"/>
</dbReference>
<feature type="region of interest" description="Disordered" evidence="1">
    <location>
        <begin position="226"/>
        <end position="249"/>
    </location>
</feature>
<feature type="compositionally biased region" description="Polar residues" evidence="1">
    <location>
        <begin position="39"/>
        <end position="48"/>
    </location>
</feature>
<evidence type="ECO:0000256" key="1">
    <source>
        <dbReference type="SAM" id="MobiDB-lite"/>
    </source>
</evidence>
<sequence length="263" mass="27763">MNSWRLARSLERLRDEINALAPGRSTRSDGTIGDRAHQGTASDHNPNAQGVVCAMDITHDPGAGVDIDALTDHLVHPDNRHPSVKYVIANRLIAGIHTGWSWRSYYGSNPHTAHMHISVGRGPDGQSTGPYDDTSTWGIAAPAHDGRGNDVIGLKVGSEGEAVKGLQAALRYAGHSPGEVDGVYGPKTAAAVLAMRKSQGSGVDDGENFTGWAYGQLQMAMAKRYAGKDGARGPAGKDGADGRDGVLELPRDVQISGRITEVD</sequence>
<keyword evidence="4" id="KW-1185">Reference proteome</keyword>
<feature type="region of interest" description="Disordered" evidence="1">
    <location>
        <begin position="21"/>
        <end position="48"/>
    </location>
</feature>
<evidence type="ECO:0000313" key="3">
    <source>
        <dbReference type="EMBL" id="MFC4333854.1"/>
    </source>
</evidence>
<gene>
    <name evidence="3" type="ORF">ACFPET_01425</name>
</gene>
<dbReference type="Proteomes" id="UP001595823">
    <property type="component" value="Unassembled WGS sequence"/>
</dbReference>
<feature type="compositionally biased region" description="Basic and acidic residues" evidence="1">
    <location>
        <begin position="238"/>
        <end position="249"/>
    </location>
</feature>
<dbReference type="InterPro" id="IPR036365">
    <property type="entry name" value="PGBD-like_sf"/>
</dbReference>
<proteinExistence type="predicted"/>
<dbReference type="Gene3D" id="1.10.101.10">
    <property type="entry name" value="PGBD-like superfamily/PGBD"/>
    <property type="match status" value="1"/>
</dbReference>
<feature type="domain" description="Peptidoglycan binding-like" evidence="2">
    <location>
        <begin position="160"/>
        <end position="203"/>
    </location>
</feature>
<evidence type="ECO:0000313" key="4">
    <source>
        <dbReference type="Proteomes" id="UP001595823"/>
    </source>
</evidence>
<dbReference type="InterPro" id="IPR036366">
    <property type="entry name" value="PGBDSf"/>
</dbReference>
<dbReference type="EMBL" id="JBHSDK010000002">
    <property type="protein sequence ID" value="MFC4333854.1"/>
    <property type="molecule type" value="Genomic_DNA"/>
</dbReference>
<evidence type="ECO:0000259" key="2">
    <source>
        <dbReference type="Pfam" id="PF01471"/>
    </source>
</evidence>
<reference evidence="4" key="1">
    <citation type="journal article" date="2019" name="Int. J. Syst. Evol. Microbiol.">
        <title>The Global Catalogue of Microorganisms (GCM) 10K type strain sequencing project: providing services to taxonomists for standard genome sequencing and annotation.</title>
        <authorList>
            <consortium name="The Broad Institute Genomics Platform"/>
            <consortium name="The Broad Institute Genome Sequencing Center for Infectious Disease"/>
            <person name="Wu L."/>
            <person name="Ma J."/>
        </authorList>
    </citation>
    <scope>NUCLEOTIDE SEQUENCE [LARGE SCALE GENOMIC DNA]</scope>
    <source>
        <strain evidence="4">IBRC-M 10908</strain>
    </source>
</reference>